<sequence>MPRGISTVWKDHTSSHSLEGAAGSGSGTRRWVCKYCGKTYCTTTTRLIRHVSGLGGMGIGACTAVPQEIAEAVQKENNVSQAASSARRRDSAAASVDLLEEAEHESCDDPISESSQRPKQRELHSSFLSIGLQKQRQKVVDIEIERCILECNLSFNVVRTDAWKRMVKAIAQVGPCENWHGVDYNRLRGPMLVEEKERIEVLLSSIKLDWQVYGCSILSDGWSDMRRRHIINIMISSCLGTYFLRAIDCSKVGTRITRKFIFEHIKFAIQEVGVENVVQVVTDNASNCKRMGELLEREFPTIVWTPCTAHCLDLLFEDIGKLSWLEPIVRDAKRITTFIRKNHQALSIFTSYSQKELVRLSSTRFAYIYHVLSRLYDCVDPLRMTAIDMRWTSMTQGQTEAPRYVQRKILDMDFWMEIQNIIPILKFIHVALRVVDMEGSTIGLVYHLYQKMRHAILSSSSLSISGKNDVLRLVDSRWEYLSRPIHGFATLLHPYCKSLNLWSNATLRHMKDLYMERILSPDDQIAFDADFSAFMGNIGIAYARTTSLRPEDSSSSPCERNWSSFSLVHTKLRNCLSVAQLERVVFCKANLRLLQNLRDLKDPRQDDPLADIEIDVPLRDYDDEGNPIIMDAVPSSESSSSDSFTMDDA</sequence>
<organism evidence="7 8">
    <name type="scientific">Ceratopteris richardii</name>
    <name type="common">Triangle waterfern</name>
    <dbReference type="NCBI Taxonomy" id="49495"/>
    <lineage>
        <taxon>Eukaryota</taxon>
        <taxon>Viridiplantae</taxon>
        <taxon>Streptophyta</taxon>
        <taxon>Embryophyta</taxon>
        <taxon>Tracheophyta</taxon>
        <taxon>Polypodiopsida</taxon>
        <taxon>Polypodiidae</taxon>
        <taxon>Polypodiales</taxon>
        <taxon>Pteridineae</taxon>
        <taxon>Pteridaceae</taxon>
        <taxon>Parkerioideae</taxon>
        <taxon>Ceratopteris</taxon>
    </lineage>
</organism>
<dbReference type="PROSITE" id="PS50808">
    <property type="entry name" value="ZF_BED"/>
    <property type="match status" value="1"/>
</dbReference>
<dbReference type="EMBL" id="CM035418">
    <property type="protein sequence ID" value="KAH7421733.1"/>
    <property type="molecule type" value="Genomic_DNA"/>
</dbReference>
<reference evidence="7" key="1">
    <citation type="submission" date="2021-08" db="EMBL/GenBank/DDBJ databases">
        <title>WGS assembly of Ceratopteris richardii.</title>
        <authorList>
            <person name="Marchant D.B."/>
            <person name="Chen G."/>
            <person name="Jenkins J."/>
            <person name="Shu S."/>
            <person name="Leebens-Mack J."/>
            <person name="Grimwood J."/>
            <person name="Schmutz J."/>
            <person name="Soltis P."/>
            <person name="Soltis D."/>
            <person name="Chen Z.-H."/>
        </authorList>
    </citation>
    <scope>NUCLEOTIDE SEQUENCE</scope>
    <source>
        <strain evidence="7">Whitten #5841</strain>
        <tissue evidence="7">Leaf</tissue>
    </source>
</reference>
<dbReference type="InterPro" id="IPR003656">
    <property type="entry name" value="Znf_BED"/>
</dbReference>
<comment type="caution">
    <text evidence="7">The sequence shown here is derived from an EMBL/GenBank/DDBJ whole genome shotgun (WGS) entry which is preliminary data.</text>
</comment>
<feature type="compositionally biased region" description="Acidic residues" evidence="5">
    <location>
        <begin position="101"/>
        <end position="111"/>
    </location>
</feature>
<evidence type="ECO:0000256" key="1">
    <source>
        <dbReference type="ARBA" id="ARBA00022723"/>
    </source>
</evidence>
<name>A0A8T2TIT8_CERRI</name>
<dbReference type="PANTHER" id="PTHR32166">
    <property type="entry name" value="OSJNBA0013A04.12 PROTEIN"/>
    <property type="match status" value="1"/>
</dbReference>
<keyword evidence="8" id="KW-1185">Reference proteome</keyword>
<feature type="domain" description="BED-type" evidence="6">
    <location>
        <begin position="3"/>
        <end position="69"/>
    </location>
</feature>
<dbReference type="GO" id="GO:0008270">
    <property type="term" value="F:zinc ion binding"/>
    <property type="evidence" value="ECO:0007669"/>
    <property type="project" value="UniProtKB-KW"/>
</dbReference>
<keyword evidence="3" id="KW-0862">Zinc</keyword>
<evidence type="ECO:0000256" key="5">
    <source>
        <dbReference type="SAM" id="MobiDB-lite"/>
    </source>
</evidence>
<dbReference type="Pfam" id="PF04937">
    <property type="entry name" value="DUF659"/>
    <property type="match status" value="1"/>
</dbReference>
<evidence type="ECO:0000259" key="6">
    <source>
        <dbReference type="PROSITE" id="PS50808"/>
    </source>
</evidence>
<accession>A0A8T2TIT8</accession>
<feature type="region of interest" description="Disordered" evidence="5">
    <location>
        <begin position="623"/>
        <end position="649"/>
    </location>
</feature>
<dbReference type="InterPro" id="IPR007021">
    <property type="entry name" value="DUF659"/>
</dbReference>
<protein>
    <recommendedName>
        <fullName evidence="6">BED-type domain-containing protein</fullName>
    </recommendedName>
</protein>
<dbReference type="OrthoDB" id="8196486at2759"/>
<dbReference type="PANTHER" id="PTHR32166:SF123">
    <property type="entry name" value="BED-TYPE DOMAIN-CONTAINING PROTEIN"/>
    <property type="match status" value="1"/>
</dbReference>
<dbReference type="InterPro" id="IPR012337">
    <property type="entry name" value="RNaseH-like_sf"/>
</dbReference>
<dbReference type="GO" id="GO:0003677">
    <property type="term" value="F:DNA binding"/>
    <property type="evidence" value="ECO:0007669"/>
    <property type="project" value="InterPro"/>
</dbReference>
<proteinExistence type="predicted"/>
<dbReference type="SUPFAM" id="SSF53098">
    <property type="entry name" value="Ribonuclease H-like"/>
    <property type="match status" value="1"/>
</dbReference>
<dbReference type="Proteomes" id="UP000825935">
    <property type="component" value="Chromosome 13"/>
</dbReference>
<feature type="region of interest" description="Disordered" evidence="5">
    <location>
        <begin position="1"/>
        <end position="27"/>
    </location>
</feature>
<gene>
    <name evidence="7" type="ORF">KP509_13G073300</name>
</gene>
<evidence type="ECO:0000256" key="2">
    <source>
        <dbReference type="ARBA" id="ARBA00022771"/>
    </source>
</evidence>
<evidence type="ECO:0000313" key="8">
    <source>
        <dbReference type="Proteomes" id="UP000825935"/>
    </source>
</evidence>
<keyword evidence="1" id="KW-0479">Metal-binding</keyword>
<evidence type="ECO:0000256" key="3">
    <source>
        <dbReference type="ARBA" id="ARBA00022833"/>
    </source>
</evidence>
<keyword evidence="2 4" id="KW-0863">Zinc-finger</keyword>
<feature type="region of interest" description="Disordered" evidence="5">
    <location>
        <begin position="101"/>
        <end position="120"/>
    </location>
</feature>
<dbReference type="OMA" id="EAEHESC"/>
<evidence type="ECO:0000256" key="4">
    <source>
        <dbReference type="PROSITE-ProRule" id="PRU00027"/>
    </source>
</evidence>
<evidence type="ECO:0000313" key="7">
    <source>
        <dbReference type="EMBL" id="KAH7421733.1"/>
    </source>
</evidence>
<dbReference type="AlphaFoldDB" id="A0A8T2TIT8"/>